<gene>
    <name evidence="7" type="ORF">GCM10009539_40490</name>
</gene>
<evidence type="ECO:0000313" key="7">
    <source>
        <dbReference type="EMBL" id="GAA0251254.1"/>
    </source>
</evidence>
<feature type="transmembrane region" description="Helical" evidence="5">
    <location>
        <begin position="193"/>
        <end position="214"/>
    </location>
</feature>
<feature type="transmembrane region" description="Helical" evidence="5">
    <location>
        <begin position="113"/>
        <end position="129"/>
    </location>
</feature>
<dbReference type="InterPro" id="IPR052185">
    <property type="entry name" value="IPC_Synthase-Related"/>
</dbReference>
<dbReference type="InterPro" id="IPR026841">
    <property type="entry name" value="Aur1/Ipt1"/>
</dbReference>
<dbReference type="CDD" id="cd03386">
    <property type="entry name" value="PAP2_Aur1_like"/>
    <property type="match status" value="1"/>
</dbReference>
<reference evidence="7 8" key="1">
    <citation type="journal article" date="2019" name="Int. J. Syst. Evol. Microbiol.">
        <title>The Global Catalogue of Microorganisms (GCM) 10K type strain sequencing project: providing services to taxonomists for standard genome sequencing and annotation.</title>
        <authorList>
            <consortium name="The Broad Institute Genomics Platform"/>
            <consortium name="The Broad Institute Genome Sequencing Center for Infectious Disease"/>
            <person name="Wu L."/>
            <person name="Ma J."/>
        </authorList>
    </citation>
    <scope>NUCLEOTIDE SEQUENCE [LARGE SCALE GENOMIC DNA]</scope>
    <source>
        <strain evidence="7 8">JCM 10425</strain>
    </source>
</reference>
<protein>
    <recommendedName>
        <fullName evidence="6">Inositolphosphotransferase Aur1/Ipt1 domain-containing protein</fullName>
    </recommendedName>
</protein>
<evidence type="ECO:0000256" key="4">
    <source>
        <dbReference type="ARBA" id="ARBA00023136"/>
    </source>
</evidence>
<organism evidence="7 8">
    <name type="scientific">Cryptosporangium japonicum</name>
    <dbReference type="NCBI Taxonomy" id="80872"/>
    <lineage>
        <taxon>Bacteria</taxon>
        <taxon>Bacillati</taxon>
        <taxon>Actinomycetota</taxon>
        <taxon>Actinomycetes</taxon>
        <taxon>Cryptosporangiales</taxon>
        <taxon>Cryptosporangiaceae</taxon>
        <taxon>Cryptosporangium</taxon>
    </lineage>
</organism>
<feature type="transmembrane region" description="Helical" evidence="5">
    <location>
        <begin position="164"/>
        <end position="186"/>
    </location>
</feature>
<feature type="domain" description="Inositolphosphotransferase Aur1/Ipt1" evidence="6">
    <location>
        <begin position="51"/>
        <end position="229"/>
    </location>
</feature>
<comment type="caution">
    <text evidence="7">The sequence shown here is derived from an EMBL/GenBank/DDBJ whole genome shotgun (WGS) entry which is preliminary data.</text>
</comment>
<evidence type="ECO:0000256" key="5">
    <source>
        <dbReference type="SAM" id="Phobius"/>
    </source>
</evidence>
<evidence type="ECO:0000256" key="2">
    <source>
        <dbReference type="ARBA" id="ARBA00022692"/>
    </source>
</evidence>
<sequence>MVLEAPTRIEAAPGPVWWREILIIVAFLVPYDLIRMAASDDRAPAIAHARQVLDWERHLGLDVEAGLNAAVAGERWAEVATSFWYAGLHYLVTPIVLVVLFRWRPARYRRARLALMAATATALIGYLSFPTAPPRMLPGYVDTLIATADVGWWPPHDSAGLNQLAAMPSMHVGWSLWCALALAAVCRRRWQRVVAYAYPVVTTVVVVATANHWLLDAVAGAALVAGSWAALATGPPDREDLTG</sequence>
<dbReference type="PANTHER" id="PTHR31310:SF7">
    <property type="entry name" value="PA-PHOSPHATASE RELATED-FAMILY PROTEIN DDB_G0268928"/>
    <property type="match status" value="1"/>
</dbReference>
<evidence type="ECO:0000259" key="6">
    <source>
        <dbReference type="Pfam" id="PF14378"/>
    </source>
</evidence>
<dbReference type="Pfam" id="PF14378">
    <property type="entry name" value="PAP2_3"/>
    <property type="match status" value="1"/>
</dbReference>
<dbReference type="PANTHER" id="PTHR31310">
    <property type="match status" value="1"/>
</dbReference>
<comment type="subcellular location">
    <subcellularLocation>
        <location evidence="1">Membrane</location>
        <topology evidence="1">Multi-pass membrane protein</topology>
    </subcellularLocation>
</comment>
<keyword evidence="4 5" id="KW-0472">Membrane</keyword>
<name>A0ABN0UHZ0_9ACTN</name>
<evidence type="ECO:0000313" key="8">
    <source>
        <dbReference type="Proteomes" id="UP001500967"/>
    </source>
</evidence>
<dbReference type="RefSeq" id="WP_344650423.1">
    <property type="nucleotide sequence ID" value="NZ_BAAAGX010000016.1"/>
</dbReference>
<accession>A0ABN0UHZ0</accession>
<evidence type="ECO:0000256" key="3">
    <source>
        <dbReference type="ARBA" id="ARBA00022989"/>
    </source>
</evidence>
<proteinExistence type="predicted"/>
<feature type="transmembrane region" description="Helical" evidence="5">
    <location>
        <begin position="83"/>
        <end position="101"/>
    </location>
</feature>
<keyword evidence="8" id="KW-1185">Reference proteome</keyword>
<evidence type="ECO:0000256" key="1">
    <source>
        <dbReference type="ARBA" id="ARBA00004141"/>
    </source>
</evidence>
<dbReference type="EMBL" id="BAAAGX010000016">
    <property type="protein sequence ID" value="GAA0251254.1"/>
    <property type="molecule type" value="Genomic_DNA"/>
</dbReference>
<keyword evidence="2 5" id="KW-0812">Transmembrane</keyword>
<dbReference type="Proteomes" id="UP001500967">
    <property type="component" value="Unassembled WGS sequence"/>
</dbReference>
<keyword evidence="3 5" id="KW-1133">Transmembrane helix</keyword>